<dbReference type="AlphaFoldDB" id="A0A4Y2V8K7"/>
<evidence type="ECO:0000313" key="2">
    <source>
        <dbReference type="Proteomes" id="UP000499080"/>
    </source>
</evidence>
<comment type="caution">
    <text evidence="1">The sequence shown here is derived from an EMBL/GenBank/DDBJ whole genome shotgun (WGS) entry which is preliminary data.</text>
</comment>
<gene>
    <name evidence="1" type="ORF">AVEN_96223_1</name>
</gene>
<name>A0A4Y2V8K7_ARAVE</name>
<dbReference type="EMBL" id="BGPR01044073">
    <property type="protein sequence ID" value="GBO20754.1"/>
    <property type="molecule type" value="Genomic_DNA"/>
</dbReference>
<protein>
    <submittedName>
        <fullName evidence="1">Uncharacterized protein</fullName>
    </submittedName>
</protein>
<reference evidence="1 2" key="1">
    <citation type="journal article" date="2019" name="Sci. Rep.">
        <title>Orb-weaving spider Araneus ventricosus genome elucidates the spidroin gene catalogue.</title>
        <authorList>
            <person name="Kono N."/>
            <person name="Nakamura H."/>
            <person name="Ohtoshi R."/>
            <person name="Moran D.A.P."/>
            <person name="Shinohara A."/>
            <person name="Yoshida Y."/>
            <person name="Fujiwara M."/>
            <person name="Mori M."/>
            <person name="Tomita M."/>
            <person name="Arakawa K."/>
        </authorList>
    </citation>
    <scope>NUCLEOTIDE SEQUENCE [LARGE SCALE GENOMIC DNA]</scope>
</reference>
<organism evidence="1 2">
    <name type="scientific">Araneus ventricosus</name>
    <name type="common">Orbweaver spider</name>
    <name type="synonym">Epeira ventricosa</name>
    <dbReference type="NCBI Taxonomy" id="182803"/>
    <lineage>
        <taxon>Eukaryota</taxon>
        <taxon>Metazoa</taxon>
        <taxon>Ecdysozoa</taxon>
        <taxon>Arthropoda</taxon>
        <taxon>Chelicerata</taxon>
        <taxon>Arachnida</taxon>
        <taxon>Araneae</taxon>
        <taxon>Araneomorphae</taxon>
        <taxon>Entelegynae</taxon>
        <taxon>Araneoidea</taxon>
        <taxon>Araneidae</taxon>
        <taxon>Araneus</taxon>
    </lineage>
</organism>
<sequence length="102" mass="11431">MYKEQATPDCYSACLGAFPNRIFVSNPSIGFGFLQGTQAHGPDIALLIFRGSSQQIIWLIQGSMINVTNDKTLRSMFQNKVTDLICKKIMFRLESYSTTTIT</sequence>
<evidence type="ECO:0000313" key="1">
    <source>
        <dbReference type="EMBL" id="GBO20754.1"/>
    </source>
</evidence>
<accession>A0A4Y2V8K7</accession>
<keyword evidence="2" id="KW-1185">Reference proteome</keyword>
<proteinExistence type="predicted"/>
<dbReference type="Proteomes" id="UP000499080">
    <property type="component" value="Unassembled WGS sequence"/>
</dbReference>